<evidence type="ECO:0000256" key="4">
    <source>
        <dbReference type="ARBA" id="ARBA00022597"/>
    </source>
</evidence>
<keyword evidence="11" id="KW-1185">Reference proteome</keyword>
<evidence type="ECO:0000256" key="3">
    <source>
        <dbReference type="ARBA" id="ARBA00022475"/>
    </source>
</evidence>
<evidence type="ECO:0000256" key="6">
    <source>
        <dbReference type="ARBA" id="ARBA00022989"/>
    </source>
</evidence>
<feature type="transmembrane region" description="Helical" evidence="8">
    <location>
        <begin position="56"/>
        <end position="76"/>
    </location>
</feature>
<keyword evidence="2" id="KW-0813">Transport</keyword>
<dbReference type="PANTHER" id="PTHR48021">
    <property type="match status" value="1"/>
</dbReference>
<feature type="transmembrane region" description="Helical" evidence="8">
    <location>
        <begin position="394"/>
        <end position="421"/>
    </location>
</feature>
<keyword evidence="4" id="KW-0762">Sugar transport</keyword>
<dbReference type="CDD" id="cd17358">
    <property type="entry name" value="MFS_GLUT6_8_Class3_like"/>
    <property type="match status" value="1"/>
</dbReference>
<dbReference type="SUPFAM" id="SSF103473">
    <property type="entry name" value="MFS general substrate transporter"/>
    <property type="match status" value="1"/>
</dbReference>
<keyword evidence="7 8" id="KW-0472">Membrane</keyword>
<evidence type="ECO:0000256" key="2">
    <source>
        <dbReference type="ARBA" id="ARBA00022448"/>
    </source>
</evidence>
<dbReference type="OrthoDB" id="8120565at2759"/>
<feature type="transmembrane region" description="Helical" evidence="8">
    <location>
        <begin position="299"/>
        <end position="317"/>
    </location>
</feature>
<evidence type="ECO:0000313" key="10">
    <source>
        <dbReference type="EMBL" id="CAD7088655.1"/>
    </source>
</evidence>
<protein>
    <recommendedName>
        <fullName evidence="9">Major facilitator superfamily (MFS) profile domain-containing protein</fullName>
    </recommendedName>
</protein>
<feature type="transmembrane region" description="Helical" evidence="8">
    <location>
        <begin position="170"/>
        <end position="188"/>
    </location>
</feature>
<feature type="transmembrane region" description="Helical" evidence="8">
    <location>
        <begin position="83"/>
        <end position="102"/>
    </location>
</feature>
<dbReference type="Gene3D" id="1.20.1250.20">
    <property type="entry name" value="MFS general substrate transporter like domains"/>
    <property type="match status" value="1"/>
</dbReference>
<feature type="transmembrane region" description="Helical" evidence="8">
    <location>
        <begin position="324"/>
        <end position="346"/>
    </location>
</feature>
<dbReference type="GO" id="GO:0051119">
    <property type="term" value="F:sugar transmembrane transporter activity"/>
    <property type="evidence" value="ECO:0007669"/>
    <property type="project" value="InterPro"/>
</dbReference>
<evidence type="ECO:0000313" key="11">
    <source>
        <dbReference type="Proteomes" id="UP000594454"/>
    </source>
</evidence>
<organism evidence="10 11">
    <name type="scientific">Hermetia illucens</name>
    <name type="common">Black soldier fly</name>
    <dbReference type="NCBI Taxonomy" id="343691"/>
    <lineage>
        <taxon>Eukaryota</taxon>
        <taxon>Metazoa</taxon>
        <taxon>Ecdysozoa</taxon>
        <taxon>Arthropoda</taxon>
        <taxon>Hexapoda</taxon>
        <taxon>Insecta</taxon>
        <taxon>Pterygota</taxon>
        <taxon>Neoptera</taxon>
        <taxon>Endopterygota</taxon>
        <taxon>Diptera</taxon>
        <taxon>Brachycera</taxon>
        <taxon>Stratiomyomorpha</taxon>
        <taxon>Stratiomyidae</taxon>
        <taxon>Hermetiinae</taxon>
        <taxon>Hermetia</taxon>
    </lineage>
</organism>
<feature type="transmembrane region" description="Helical" evidence="8">
    <location>
        <begin position="259"/>
        <end position="279"/>
    </location>
</feature>
<reference evidence="10 11" key="1">
    <citation type="submission" date="2020-11" db="EMBL/GenBank/DDBJ databases">
        <authorList>
            <person name="Wallbank WR R."/>
            <person name="Pardo Diaz C."/>
            <person name="Kozak K."/>
            <person name="Martin S."/>
            <person name="Jiggins C."/>
            <person name="Moest M."/>
            <person name="Warren A I."/>
            <person name="Generalovic N T."/>
            <person name="Byers J.R.P. K."/>
            <person name="Montejo-Kovacevich G."/>
            <person name="Yen C E."/>
        </authorList>
    </citation>
    <scope>NUCLEOTIDE SEQUENCE [LARGE SCALE GENOMIC DNA]</scope>
</reference>
<keyword evidence="5 8" id="KW-0812">Transmembrane</keyword>
<feature type="transmembrane region" description="Helical" evidence="8">
    <location>
        <begin position="108"/>
        <end position="130"/>
    </location>
</feature>
<dbReference type="FunCoup" id="A0A7R8YXN1">
    <property type="interactions" value="3"/>
</dbReference>
<evidence type="ECO:0000256" key="8">
    <source>
        <dbReference type="SAM" id="Phobius"/>
    </source>
</evidence>
<dbReference type="EMBL" id="LR899012">
    <property type="protein sequence ID" value="CAD7088655.1"/>
    <property type="molecule type" value="Genomic_DNA"/>
</dbReference>
<feature type="domain" description="Major facilitator superfamily (MFS) profile" evidence="9">
    <location>
        <begin position="17"/>
        <end position="449"/>
    </location>
</feature>
<dbReference type="PANTHER" id="PTHR48021:SF33">
    <property type="entry name" value="AT22075P-RELATED"/>
    <property type="match status" value="1"/>
</dbReference>
<proteinExistence type="predicted"/>
<accession>A0A7R8YXN1</accession>
<feature type="transmembrane region" description="Helical" evidence="8">
    <location>
        <begin position="427"/>
        <end position="445"/>
    </location>
</feature>
<dbReference type="InParanoid" id="A0A7R8YXN1"/>
<dbReference type="InterPro" id="IPR005829">
    <property type="entry name" value="Sugar_transporter_CS"/>
</dbReference>
<keyword evidence="6 8" id="KW-1133">Transmembrane helix</keyword>
<dbReference type="InterPro" id="IPR050549">
    <property type="entry name" value="MFS_Trehalose_Transporter"/>
</dbReference>
<dbReference type="InterPro" id="IPR020846">
    <property type="entry name" value="MFS_dom"/>
</dbReference>
<dbReference type="GO" id="GO:0005886">
    <property type="term" value="C:plasma membrane"/>
    <property type="evidence" value="ECO:0007669"/>
    <property type="project" value="UniProtKB-SubCell"/>
</dbReference>
<dbReference type="Pfam" id="PF00083">
    <property type="entry name" value="Sugar_tr"/>
    <property type="match status" value="1"/>
</dbReference>
<gene>
    <name evidence="10" type="ORF">HERILL_LOCUS11258</name>
</gene>
<dbReference type="FunFam" id="1.20.1250.20:FF:000218">
    <property type="entry name" value="facilitated trehalose transporter Tret1"/>
    <property type="match status" value="1"/>
</dbReference>
<feature type="transmembrane region" description="Helical" evidence="8">
    <location>
        <begin position="142"/>
        <end position="164"/>
    </location>
</feature>
<feature type="transmembrane region" description="Helical" evidence="8">
    <location>
        <begin position="358"/>
        <end position="382"/>
    </location>
</feature>
<name>A0A7R8YXN1_HERIL</name>
<feature type="transmembrane region" description="Helical" evidence="8">
    <location>
        <begin position="12"/>
        <end position="36"/>
    </location>
</feature>
<dbReference type="InterPro" id="IPR036259">
    <property type="entry name" value="MFS_trans_sf"/>
</dbReference>
<dbReference type="AlphaFoldDB" id="A0A7R8YXN1"/>
<dbReference type="InterPro" id="IPR044775">
    <property type="entry name" value="MFS_ERD6/Tret1-like"/>
</dbReference>
<comment type="subcellular location">
    <subcellularLocation>
        <location evidence="1">Cell membrane</location>
        <topology evidence="1">Multi-pass membrane protein</topology>
    </subcellularLocation>
</comment>
<dbReference type="PROSITE" id="PS00217">
    <property type="entry name" value="SUGAR_TRANSPORT_2"/>
    <property type="match status" value="1"/>
</dbReference>
<dbReference type="Proteomes" id="UP000594454">
    <property type="component" value="Chromosome 4"/>
</dbReference>
<evidence type="ECO:0000256" key="7">
    <source>
        <dbReference type="ARBA" id="ARBA00023136"/>
    </source>
</evidence>
<evidence type="ECO:0000256" key="5">
    <source>
        <dbReference type="ARBA" id="ARBA00022692"/>
    </source>
</evidence>
<dbReference type="InterPro" id="IPR005828">
    <property type="entry name" value="MFS_sugar_transport-like"/>
</dbReference>
<evidence type="ECO:0000259" key="9">
    <source>
        <dbReference type="PROSITE" id="PS50850"/>
    </source>
</evidence>
<sequence>MIKSSYKNQCYATLCANLLSLCYGAFAGWPSAAFLLFQSADSPFEGGPLTTNEISWIGSILCIGGLLGNLFFGWLSDKLGRKLPMLLAVLPMLISWILIILAKNAVYLIFARFLGGFAGGAIFILVPLYVTEISEDRIRGSLGSCLILFWNLGMLLAFISGNYMSYNTSPYIYIGLIIVFLILFMFLPESPIYLMKSRKEMEAEKSLRYYRNLRKISQPPEGFKTEMEKLKCEYIEEKSGSDDTALSWSDFNNPVARRVIVIGIALMALNQFCGCFAMVNYTATIFEISGSSLSPNMSAIIVGIIQLVGSYVSTLLVERAGRKLLLIVSAFGTGFGHISLGMFCYLKVLGCNVESFKWVPIASFSLVIFAASWGVLTLPFMMLTEITPVKIRSLTVSFCMVTLWIFAFILVKYFPIVAAILELHGCLFIFAACCFSGALFVLIFVPETKGKSLESILAFIEERTKK</sequence>
<dbReference type="PROSITE" id="PS50850">
    <property type="entry name" value="MFS"/>
    <property type="match status" value="1"/>
</dbReference>
<keyword evidence="3" id="KW-1003">Cell membrane</keyword>
<evidence type="ECO:0000256" key="1">
    <source>
        <dbReference type="ARBA" id="ARBA00004651"/>
    </source>
</evidence>